<proteinExistence type="predicted"/>
<reference evidence="1 2" key="1">
    <citation type="submission" date="2018-09" db="EMBL/GenBank/DDBJ databases">
        <title>A high-quality reference genome of wild soybean provides a powerful tool to mine soybean genomes.</title>
        <authorList>
            <person name="Xie M."/>
            <person name="Chung C.Y.L."/>
            <person name="Li M.-W."/>
            <person name="Wong F.-L."/>
            <person name="Chan T.-F."/>
            <person name="Lam H.-M."/>
        </authorList>
    </citation>
    <scope>NUCLEOTIDE SEQUENCE [LARGE SCALE GENOMIC DNA]</scope>
    <source>
        <strain evidence="2">cv. W05</strain>
        <tissue evidence="1">Hypocotyl of etiolated seedlings</tissue>
    </source>
</reference>
<accession>A0A445HEA7</accession>
<dbReference type="Proteomes" id="UP000289340">
    <property type="component" value="Chromosome 13"/>
</dbReference>
<dbReference type="EMBL" id="QZWG01000013">
    <property type="protein sequence ID" value="RZB72003.1"/>
    <property type="molecule type" value="Genomic_DNA"/>
</dbReference>
<name>A0A445HEA7_GLYSO</name>
<gene>
    <name evidence="1" type="ORF">D0Y65_036392</name>
</gene>
<organism evidence="1 2">
    <name type="scientific">Glycine soja</name>
    <name type="common">Wild soybean</name>
    <dbReference type="NCBI Taxonomy" id="3848"/>
    <lineage>
        <taxon>Eukaryota</taxon>
        <taxon>Viridiplantae</taxon>
        <taxon>Streptophyta</taxon>
        <taxon>Embryophyta</taxon>
        <taxon>Tracheophyta</taxon>
        <taxon>Spermatophyta</taxon>
        <taxon>Magnoliopsida</taxon>
        <taxon>eudicotyledons</taxon>
        <taxon>Gunneridae</taxon>
        <taxon>Pentapetalae</taxon>
        <taxon>rosids</taxon>
        <taxon>fabids</taxon>
        <taxon>Fabales</taxon>
        <taxon>Fabaceae</taxon>
        <taxon>Papilionoideae</taxon>
        <taxon>50 kb inversion clade</taxon>
        <taxon>NPAAA clade</taxon>
        <taxon>indigoferoid/millettioid clade</taxon>
        <taxon>Phaseoleae</taxon>
        <taxon>Glycine</taxon>
        <taxon>Glycine subgen. Soja</taxon>
    </lineage>
</organism>
<evidence type="ECO:0000313" key="1">
    <source>
        <dbReference type="EMBL" id="RZB72003.1"/>
    </source>
</evidence>
<dbReference type="AlphaFoldDB" id="A0A445HEA7"/>
<protein>
    <submittedName>
        <fullName evidence="1">Uncharacterized protein</fullName>
    </submittedName>
</protein>
<keyword evidence="2" id="KW-1185">Reference proteome</keyword>
<sequence length="68" mass="8013">MLGGSVLFSHIFSFWCFQMHHKMMVNVHLRSSRRASIRLEMRAFVDCAPCMFVWTVFQRPAVSQTFLT</sequence>
<evidence type="ECO:0000313" key="2">
    <source>
        <dbReference type="Proteomes" id="UP000289340"/>
    </source>
</evidence>
<comment type="caution">
    <text evidence="1">The sequence shown here is derived from an EMBL/GenBank/DDBJ whole genome shotgun (WGS) entry which is preliminary data.</text>
</comment>